<dbReference type="EMBL" id="JH604633">
    <property type="protein sequence ID" value="EHY66633.1"/>
    <property type="molecule type" value="Genomic_DNA"/>
</dbReference>
<protein>
    <submittedName>
        <fullName evidence="2">Uncharacterized protein</fullName>
    </submittedName>
</protein>
<dbReference type="HOGENOM" id="CLU_2886318_0_0_1"/>
<dbReference type="Proteomes" id="UP000005622">
    <property type="component" value="Unassembled WGS sequence"/>
</dbReference>
<evidence type="ECO:0000256" key="1">
    <source>
        <dbReference type="SAM" id="MobiDB-lite"/>
    </source>
</evidence>
<reference evidence="2" key="1">
    <citation type="submission" date="2011-03" db="EMBL/GenBank/DDBJ databases">
        <title>The Genome Sequence of Nematocida sp1 strain ERTm2.</title>
        <authorList>
            <consortium name="The Broad Institute Genome Sequencing Platform"/>
            <consortium name="The Broad Institute Genome Sequencing Center for Infectious Disease"/>
            <person name="Cuomo C."/>
            <person name="Troemel E."/>
            <person name="Young S.K."/>
            <person name="Zeng Q."/>
            <person name="Gargeya S."/>
            <person name="Fitzgerald M."/>
            <person name="Haas B."/>
            <person name="Abouelleil A."/>
            <person name="Alvarado L."/>
            <person name="Arachchi H.M."/>
            <person name="Berlin A."/>
            <person name="Brown A."/>
            <person name="Chapman S.B."/>
            <person name="Chen Z."/>
            <person name="Dunbar C."/>
            <person name="Freedman E."/>
            <person name="Gearin G."/>
            <person name="Gellesch M."/>
            <person name="Goldberg J."/>
            <person name="Griggs A."/>
            <person name="Gujja S."/>
            <person name="Heilman E.R."/>
            <person name="Heiman D."/>
            <person name="Howarth C."/>
            <person name="Larson L."/>
            <person name="Lui A."/>
            <person name="MacDonald P.J.P."/>
            <person name="Mehta T."/>
            <person name="Montmayeur A."/>
            <person name="Murphy C."/>
            <person name="Neiman D."/>
            <person name="Pearson M."/>
            <person name="Priest M."/>
            <person name="Roberts A."/>
            <person name="Saif S."/>
            <person name="Shea T."/>
            <person name="Shenoy N."/>
            <person name="Sisk P."/>
            <person name="Stolte C."/>
            <person name="Sykes S."/>
            <person name="White J."/>
            <person name="Yandava C."/>
            <person name="Wortman J."/>
            <person name="Nusbaum C."/>
            <person name="Birren B."/>
        </authorList>
    </citation>
    <scope>NUCLEOTIDE SEQUENCE</scope>
    <source>
        <strain evidence="2">ERTm2</strain>
    </source>
</reference>
<feature type="compositionally biased region" description="Basic and acidic residues" evidence="1">
    <location>
        <begin position="1"/>
        <end position="14"/>
    </location>
</feature>
<accession>H8Z9K2</accession>
<dbReference type="AlphaFoldDB" id="H8Z9K2"/>
<name>H8Z9K2_NEMA1</name>
<proteinExistence type="predicted"/>
<gene>
    <name evidence="2" type="ORF">NERG_00273</name>
</gene>
<feature type="region of interest" description="Disordered" evidence="1">
    <location>
        <begin position="1"/>
        <end position="39"/>
    </location>
</feature>
<evidence type="ECO:0000313" key="2">
    <source>
        <dbReference type="EMBL" id="EHY66633.1"/>
    </source>
</evidence>
<sequence>MVQTPKMKDQKSELFKNSSADLLQTGKQKSSNELSIDCNLQKKPKHKRYVKYNLSESILFNSK</sequence>
<feature type="compositionally biased region" description="Polar residues" evidence="1">
    <location>
        <begin position="15"/>
        <end position="34"/>
    </location>
</feature>
<organism evidence="2">
    <name type="scientific">Nematocida ausubeli (strain ATCC PRA-371 / ERTm2)</name>
    <name type="common">Nematode killer fungus</name>
    <dbReference type="NCBI Taxonomy" id="1913371"/>
    <lineage>
        <taxon>Eukaryota</taxon>
        <taxon>Fungi</taxon>
        <taxon>Fungi incertae sedis</taxon>
        <taxon>Microsporidia</taxon>
        <taxon>Nematocida</taxon>
    </lineage>
</organism>